<feature type="non-terminal residue" evidence="1">
    <location>
        <position position="1"/>
    </location>
</feature>
<keyword evidence="2" id="KW-1185">Reference proteome</keyword>
<gene>
    <name evidence="1" type="ORF">G210_1386</name>
</gene>
<sequence length="22" mass="2701">KKKQRVVRVLQLLKSNIRNPPW</sequence>
<proteinExistence type="predicted"/>
<dbReference type="Proteomes" id="UP000011777">
    <property type="component" value="Unassembled WGS sequence"/>
</dbReference>
<dbReference type="AlphaFoldDB" id="M3JYR4"/>
<organism evidence="1 2">
    <name type="scientific">Candida maltosa (strain Xu316)</name>
    <name type="common">Yeast</name>
    <dbReference type="NCBI Taxonomy" id="1245528"/>
    <lineage>
        <taxon>Eukaryota</taxon>
        <taxon>Fungi</taxon>
        <taxon>Dikarya</taxon>
        <taxon>Ascomycota</taxon>
        <taxon>Saccharomycotina</taxon>
        <taxon>Pichiomycetes</taxon>
        <taxon>Debaryomycetaceae</taxon>
        <taxon>Candida/Lodderomyces clade</taxon>
        <taxon>Candida</taxon>
    </lineage>
</organism>
<accession>M3JYR4</accession>
<dbReference type="EMBL" id="AOGT01001254">
    <property type="protein sequence ID" value="EMG48110.1"/>
    <property type="molecule type" value="Genomic_DNA"/>
</dbReference>
<comment type="caution">
    <text evidence="1">The sequence shown here is derived from an EMBL/GenBank/DDBJ whole genome shotgun (WGS) entry which is preliminary data.</text>
</comment>
<protein>
    <submittedName>
        <fullName evidence="1">Uncharacterized protein</fullName>
    </submittedName>
</protein>
<dbReference type="HOGENOM" id="CLU_3426250_0_0_1"/>
<reference evidence="1 2" key="1">
    <citation type="submission" date="2013-02" db="EMBL/GenBank/DDBJ databases">
        <title>Genome sequence of Candida maltosa Xu316, a potential industrial strain for xylitol and ethanol production.</title>
        <authorList>
            <person name="Yu J."/>
            <person name="Wang Q."/>
            <person name="Geng X."/>
            <person name="Bao W."/>
            <person name="He P."/>
            <person name="Cai J."/>
        </authorList>
    </citation>
    <scope>NUCLEOTIDE SEQUENCE [LARGE SCALE GENOMIC DNA]</scope>
    <source>
        <strain evidence="2">Xu316</strain>
    </source>
</reference>
<name>M3JYR4_CANMX</name>
<evidence type="ECO:0000313" key="1">
    <source>
        <dbReference type="EMBL" id="EMG48110.1"/>
    </source>
</evidence>
<evidence type="ECO:0000313" key="2">
    <source>
        <dbReference type="Proteomes" id="UP000011777"/>
    </source>
</evidence>